<protein>
    <recommendedName>
        <fullName evidence="3">Adenylyl-sulfate kinase</fullName>
    </recommendedName>
</protein>
<proteinExistence type="predicted"/>
<dbReference type="AlphaFoldDB" id="A0A6S7CIN5"/>
<dbReference type="PANTHER" id="PTHR37807:SF3">
    <property type="entry name" value="OS07G0160300 PROTEIN"/>
    <property type="match status" value="1"/>
</dbReference>
<reference evidence="1 2" key="1">
    <citation type="submission" date="2020-04" db="EMBL/GenBank/DDBJ databases">
        <authorList>
            <person name="De Canck E."/>
        </authorList>
    </citation>
    <scope>NUCLEOTIDE SEQUENCE [LARGE SCALE GENOMIC DNA]</scope>
    <source>
        <strain evidence="1 2">LMG 28138</strain>
    </source>
</reference>
<name>A0A6S7CIN5_9BURK</name>
<evidence type="ECO:0000313" key="2">
    <source>
        <dbReference type="Proteomes" id="UP000494115"/>
    </source>
</evidence>
<evidence type="ECO:0000313" key="1">
    <source>
        <dbReference type="EMBL" id="CAB3790853.1"/>
    </source>
</evidence>
<dbReference type="Gene3D" id="3.40.50.300">
    <property type="entry name" value="P-loop containing nucleotide triphosphate hydrolases"/>
    <property type="match status" value="1"/>
</dbReference>
<accession>A0A6S7CIN5</accession>
<dbReference type="PANTHER" id="PTHR37807">
    <property type="entry name" value="OS07G0160300 PROTEIN"/>
    <property type="match status" value="1"/>
</dbReference>
<organism evidence="1 2">
    <name type="scientific">Pararobbsia alpina</name>
    <dbReference type="NCBI Taxonomy" id="621374"/>
    <lineage>
        <taxon>Bacteria</taxon>
        <taxon>Pseudomonadati</taxon>
        <taxon>Pseudomonadota</taxon>
        <taxon>Betaproteobacteria</taxon>
        <taxon>Burkholderiales</taxon>
        <taxon>Burkholderiaceae</taxon>
        <taxon>Pararobbsia</taxon>
    </lineage>
</organism>
<dbReference type="RefSeq" id="WP_175105575.1">
    <property type="nucleotide sequence ID" value="NZ_CADIKM010000013.1"/>
</dbReference>
<dbReference type="Pfam" id="PF13671">
    <property type="entry name" value="AAA_33"/>
    <property type="match status" value="1"/>
</dbReference>
<sequence>MLIVFAGLPGTGKTTLSRGLARGLGAVHLRIDSVEQAIANARAANAEHGPVGAEGYAAAYAVAEDNLRLGLTIVADCVNPLGITRDSWRDIGTRVGVPVIEVETVCSDLVKHQRRIESRQPDIAGQTLPTWQEVLAREYEPWSRERLVIDTARLTVAQALSTLTELAASKKRAG</sequence>
<dbReference type="SUPFAM" id="SSF52540">
    <property type="entry name" value="P-loop containing nucleoside triphosphate hydrolases"/>
    <property type="match status" value="1"/>
</dbReference>
<dbReference type="Proteomes" id="UP000494115">
    <property type="component" value="Unassembled WGS sequence"/>
</dbReference>
<evidence type="ECO:0008006" key="3">
    <source>
        <dbReference type="Google" id="ProtNLM"/>
    </source>
</evidence>
<keyword evidence="2" id="KW-1185">Reference proteome</keyword>
<dbReference type="InterPro" id="IPR027417">
    <property type="entry name" value="P-loop_NTPase"/>
</dbReference>
<gene>
    <name evidence="1" type="ORF">LMG28138_03041</name>
</gene>
<dbReference type="EMBL" id="CADIKM010000013">
    <property type="protein sequence ID" value="CAB3790853.1"/>
    <property type="molecule type" value="Genomic_DNA"/>
</dbReference>